<organism evidence="2 3">
    <name type="scientific">Penicillium frequentans</name>
    <dbReference type="NCBI Taxonomy" id="3151616"/>
    <lineage>
        <taxon>Eukaryota</taxon>
        <taxon>Fungi</taxon>
        <taxon>Dikarya</taxon>
        <taxon>Ascomycota</taxon>
        <taxon>Pezizomycotina</taxon>
        <taxon>Eurotiomycetes</taxon>
        <taxon>Eurotiomycetidae</taxon>
        <taxon>Eurotiales</taxon>
        <taxon>Aspergillaceae</taxon>
        <taxon>Penicillium</taxon>
    </lineage>
</organism>
<accession>A0AAD6D203</accession>
<reference evidence="2 3" key="1">
    <citation type="journal article" date="2023" name="IMA Fungus">
        <title>Comparative genomic study of the Penicillium genus elucidates a diverse pangenome and 15 lateral gene transfer events.</title>
        <authorList>
            <person name="Petersen C."/>
            <person name="Sorensen T."/>
            <person name="Nielsen M.R."/>
            <person name="Sondergaard T.E."/>
            <person name="Sorensen J.L."/>
            <person name="Fitzpatrick D.A."/>
            <person name="Frisvad J.C."/>
            <person name="Nielsen K.L."/>
        </authorList>
    </citation>
    <scope>NUCLEOTIDE SEQUENCE [LARGE SCALE GENOMIC DNA]</scope>
    <source>
        <strain evidence="2 3">IBT 35679</strain>
    </source>
</reference>
<dbReference type="EMBL" id="JAQIZZ010000003">
    <property type="protein sequence ID" value="KAJ5547427.1"/>
    <property type="molecule type" value="Genomic_DNA"/>
</dbReference>
<name>A0AAD6D203_9EURO</name>
<evidence type="ECO:0000313" key="3">
    <source>
        <dbReference type="Proteomes" id="UP001220324"/>
    </source>
</evidence>
<dbReference type="PANTHER" id="PTHR39613:SF1">
    <property type="entry name" value="ANCHORED CELL WALL PROTEIN, PUTATIVE (AFU_ORTHOLOGUE AFUA_4G08960)-RELATED"/>
    <property type="match status" value="1"/>
</dbReference>
<evidence type="ECO:0008006" key="4">
    <source>
        <dbReference type="Google" id="ProtNLM"/>
    </source>
</evidence>
<gene>
    <name evidence="2" type="ORF">N7494_005012</name>
</gene>
<dbReference type="Proteomes" id="UP001220324">
    <property type="component" value="Unassembled WGS sequence"/>
</dbReference>
<evidence type="ECO:0000256" key="1">
    <source>
        <dbReference type="SAM" id="SignalP"/>
    </source>
</evidence>
<keyword evidence="1" id="KW-0732">Signal</keyword>
<feature type="signal peptide" evidence="1">
    <location>
        <begin position="1"/>
        <end position="16"/>
    </location>
</feature>
<protein>
    <recommendedName>
        <fullName evidence="4">Cyanovirin-N domain-containing protein</fullName>
    </recommendedName>
</protein>
<comment type="caution">
    <text evidence="2">The sequence shown here is derived from an EMBL/GenBank/DDBJ whole genome shotgun (WGS) entry which is preliminary data.</text>
</comment>
<feature type="chain" id="PRO_5042140633" description="Cyanovirin-N domain-containing protein" evidence="1">
    <location>
        <begin position="17"/>
        <end position="116"/>
    </location>
</feature>
<dbReference type="AlphaFoldDB" id="A0AAD6D203"/>
<evidence type="ECO:0000313" key="2">
    <source>
        <dbReference type="EMBL" id="KAJ5547427.1"/>
    </source>
</evidence>
<dbReference type="PANTHER" id="PTHR39613">
    <property type="entry name" value="ANCHORED CELL WALL PROTEIN, PUTATIVE (AFU_ORTHOLOGUE AFUA_4G08960)-RELATED"/>
    <property type="match status" value="1"/>
</dbReference>
<proteinExistence type="predicted"/>
<sequence length="116" mass="12534">MKSTIAIAALVAGANALVGRSDSCCFQLTASGGETGTLGQLTDGQVRLGDTTLSAAEFCISNSIITDSEGRGCVVTSETTQFQCDEGRHRHLWLLLGFFRSAELRQQLFLHRLPDW</sequence>
<keyword evidence="3" id="KW-1185">Reference proteome</keyword>